<dbReference type="eggNOG" id="ENOG5031CRV">
    <property type="taxonomic scope" value="Bacteria"/>
</dbReference>
<sequence>MLEDEIETVDNEKKLFYKTLLIKCGIFCGILAGFFAVLVLFTLLGRNSWKNGLKKETSQVLKDNGIENIQLGNWVKIKTALTVSASVYEAISENTENEMYAVIIRVPTLYGPVPAVYIYSDKNGAQFIGFSHIAGKTNSHIKASSENSQIEYWKNKIPVILNSKFSR</sequence>
<dbReference type="Proteomes" id="UP000006852">
    <property type="component" value="Chromosome"/>
</dbReference>
<keyword evidence="1" id="KW-0472">Membrane</keyword>
<dbReference type="GeneID" id="302998503"/>
<reference evidence="2 3" key="1">
    <citation type="journal article" date="2011" name="Stand. Genomic Sci.">
        <title>Complete genome sequence of Treponema succinifaciens type strain (6091).</title>
        <authorList>
            <person name="Han C."/>
            <person name="Gronow S."/>
            <person name="Teshima H."/>
            <person name="Lapidus A."/>
            <person name="Nolan M."/>
            <person name="Lucas S."/>
            <person name="Hammon N."/>
            <person name="Deshpande S."/>
            <person name="Cheng J.F."/>
            <person name="Zeytun A."/>
            <person name="Tapia R."/>
            <person name="Goodwin L."/>
            <person name="Pitluck S."/>
            <person name="Liolios K."/>
            <person name="Pagani I."/>
            <person name="Ivanova N."/>
            <person name="Mavromatis K."/>
            <person name="Mikhailova N."/>
            <person name="Huntemann M."/>
            <person name="Pati A."/>
            <person name="Chen A."/>
            <person name="Palaniappan K."/>
            <person name="Land M."/>
            <person name="Hauser L."/>
            <person name="Brambilla E.M."/>
            <person name="Rohde M."/>
            <person name="Goker M."/>
            <person name="Woyke T."/>
            <person name="Bristow J."/>
            <person name="Eisen J.A."/>
            <person name="Markowitz V."/>
            <person name="Hugenholtz P."/>
            <person name="Kyrpides N.C."/>
            <person name="Klenk H.P."/>
            <person name="Detter J.C."/>
        </authorList>
    </citation>
    <scope>NUCLEOTIDE SEQUENCE [LARGE SCALE GENOMIC DNA]</scope>
    <source>
        <strain evidence="3">ATCC 33096 / DSM 2489 / 6091</strain>
    </source>
</reference>
<proteinExistence type="predicted"/>
<reference evidence="3" key="2">
    <citation type="submission" date="2011-04" db="EMBL/GenBank/DDBJ databases">
        <title>The complete genome of chromosome of Treponema succinifaciens DSM 2489.</title>
        <authorList>
            <person name="Lucas S."/>
            <person name="Copeland A."/>
            <person name="Lapidus A."/>
            <person name="Bruce D."/>
            <person name="Goodwin L."/>
            <person name="Pitluck S."/>
            <person name="Peters L."/>
            <person name="Kyrpides N."/>
            <person name="Mavromatis K."/>
            <person name="Ivanova N."/>
            <person name="Ovchinnikova G."/>
            <person name="Teshima H."/>
            <person name="Detter J.C."/>
            <person name="Tapia R."/>
            <person name="Han C."/>
            <person name="Land M."/>
            <person name="Hauser L."/>
            <person name="Markowitz V."/>
            <person name="Cheng J.-F."/>
            <person name="Hugenholtz P."/>
            <person name="Woyke T."/>
            <person name="Wu D."/>
            <person name="Gronow S."/>
            <person name="Wellnitz S."/>
            <person name="Brambilla E."/>
            <person name="Klenk H.-P."/>
            <person name="Eisen J.A."/>
        </authorList>
    </citation>
    <scope>NUCLEOTIDE SEQUENCE [LARGE SCALE GENOMIC DNA]</scope>
    <source>
        <strain evidence="3">ATCC 33096 / DSM 2489 / 6091</strain>
    </source>
</reference>
<protein>
    <submittedName>
        <fullName evidence="2">Uncharacterized protein</fullName>
    </submittedName>
</protein>
<dbReference type="RefSeq" id="WP_013701535.1">
    <property type="nucleotide sequence ID" value="NC_015385.1"/>
</dbReference>
<keyword evidence="1" id="KW-1133">Transmembrane helix</keyword>
<dbReference type="STRING" id="869209.Tresu_1343"/>
<accession>F2NS14</accession>
<evidence type="ECO:0000313" key="3">
    <source>
        <dbReference type="Proteomes" id="UP000006852"/>
    </source>
</evidence>
<dbReference type="EMBL" id="CP002631">
    <property type="protein sequence ID" value="AEB14250.1"/>
    <property type="molecule type" value="Genomic_DNA"/>
</dbReference>
<dbReference type="HOGENOM" id="CLU_1694727_0_0_12"/>
<organism evidence="2 3">
    <name type="scientific">Treponema succinifaciens (strain ATCC 33096 / DSM 2489 / 6091)</name>
    <dbReference type="NCBI Taxonomy" id="869209"/>
    <lineage>
        <taxon>Bacteria</taxon>
        <taxon>Pseudomonadati</taxon>
        <taxon>Spirochaetota</taxon>
        <taxon>Spirochaetia</taxon>
        <taxon>Spirochaetales</taxon>
        <taxon>Treponemataceae</taxon>
        <taxon>Treponema</taxon>
    </lineage>
</organism>
<feature type="transmembrane region" description="Helical" evidence="1">
    <location>
        <begin position="20"/>
        <end position="45"/>
    </location>
</feature>
<dbReference type="AlphaFoldDB" id="F2NS14"/>
<name>F2NS14_TRES6</name>
<evidence type="ECO:0000256" key="1">
    <source>
        <dbReference type="SAM" id="Phobius"/>
    </source>
</evidence>
<evidence type="ECO:0000313" key="2">
    <source>
        <dbReference type="EMBL" id="AEB14250.1"/>
    </source>
</evidence>
<gene>
    <name evidence="2" type="ordered locus">Tresu_1343</name>
</gene>
<dbReference type="OrthoDB" id="360439at2"/>
<keyword evidence="1" id="KW-0812">Transmembrane</keyword>
<dbReference type="KEGG" id="tsu:Tresu_1343"/>
<keyword evidence="3" id="KW-1185">Reference proteome</keyword>